<accession>A0ABT3B425</accession>
<dbReference type="EMBL" id="JAOWRF010000281">
    <property type="protein sequence ID" value="MCV3215730.1"/>
    <property type="molecule type" value="Genomic_DNA"/>
</dbReference>
<sequence>MADYVLALKANHPTLHGQVKTWFDQPIALDFEGITFSYDERVEKGHHRTEKRQVWSVPVSQLPPLHQQSE</sequence>
<reference evidence="1 2" key="1">
    <citation type="submission" date="2022-10" db="EMBL/GenBank/DDBJ databases">
        <title>Identification of biosynthetic pathway for the production of the potent trypsin inhibitor radiosumin.</title>
        <authorList>
            <person name="Fewer D.P."/>
            <person name="Delbaje E."/>
            <person name="Ouyang X."/>
            <person name="Agostino P.D."/>
            <person name="Wahlsten M."/>
            <person name="Jokela J."/>
            <person name="Permi P."/>
            <person name="Haapaniemi E."/>
            <person name="Koistinen H."/>
        </authorList>
    </citation>
    <scope>NUCLEOTIDE SEQUENCE [LARGE SCALE GENOMIC DNA]</scope>
    <source>
        <strain evidence="1 2">NIES-515</strain>
    </source>
</reference>
<evidence type="ECO:0000313" key="2">
    <source>
        <dbReference type="Proteomes" id="UP001526143"/>
    </source>
</evidence>
<evidence type="ECO:0000313" key="1">
    <source>
        <dbReference type="EMBL" id="MCV3215730.1"/>
    </source>
</evidence>
<gene>
    <name evidence="1" type="ORF">OGM63_19825</name>
</gene>
<dbReference type="Proteomes" id="UP001526143">
    <property type="component" value="Unassembled WGS sequence"/>
</dbReference>
<keyword evidence="2" id="KW-1185">Reference proteome</keyword>
<protein>
    <submittedName>
        <fullName evidence="1">Uncharacterized protein</fullName>
    </submittedName>
</protein>
<dbReference type="RefSeq" id="WP_263747379.1">
    <property type="nucleotide sequence ID" value="NZ_JAOWRF010000281.1"/>
</dbReference>
<name>A0ABT3B425_9CYAN</name>
<organism evidence="1 2">
    <name type="scientific">Plectonema radiosum NIES-515</name>
    <dbReference type="NCBI Taxonomy" id="2986073"/>
    <lineage>
        <taxon>Bacteria</taxon>
        <taxon>Bacillati</taxon>
        <taxon>Cyanobacteriota</taxon>
        <taxon>Cyanophyceae</taxon>
        <taxon>Oscillatoriophycideae</taxon>
        <taxon>Oscillatoriales</taxon>
        <taxon>Microcoleaceae</taxon>
        <taxon>Plectonema</taxon>
    </lineage>
</organism>
<proteinExistence type="predicted"/>
<comment type="caution">
    <text evidence="1">The sequence shown here is derived from an EMBL/GenBank/DDBJ whole genome shotgun (WGS) entry which is preliminary data.</text>
</comment>